<name>D5WYU1_THIK1</name>
<protein>
    <submittedName>
        <fullName evidence="1">Uncharacterized protein</fullName>
    </submittedName>
</protein>
<proteinExistence type="predicted"/>
<gene>
    <name evidence="1" type="ordered locus">Tint_2931</name>
</gene>
<dbReference type="EMBL" id="CP002021">
    <property type="protein sequence ID" value="ADG32268.1"/>
    <property type="molecule type" value="Genomic_DNA"/>
</dbReference>
<dbReference type="KEGG" id="tin:Tint_2931"/>
<evidence type="ECO:0000313" key="1">
    <source>
        <dbReference type="EMBL" id="ADG32268.1"/>
    </source>
</evidence>
<organism evidence="1">
    <name type="scientific">Thiomonas intermedia (strain K12)</name>
    <name type="common">Thiobacillus intermedius</name>
    <dbReference type="NCBI Taxonomy" id="75379"/>
    <lineage>
        <taxon>Bacteria</taxon>
        <taxon>Pseudomonadati</taxon>
        <taxon>Pseudomonadota</taxon>
        <taxon>Betaproteobacteria</taxon>
        <taxon>Burkholderiales</taxon>
        <taxon>Thiomonas</taxon>
    </lineage>
</organism>
<dbReference type="AlphaFoldDB" id="D5WYU1"/>
<reference evidence="1" key="1">
    <citation type="submission" date="2010-04" db="EMBL/GenBank/DDBJ databases">
        <title>Complete sequence of Thiomonas intermedia K12.</title>
        <authorList>
            <consortium name="US DOE Joint Genome Institute"/>
            <person name="Lucas S."/>
            <person name="Copeland A."/>
            <person name="Lapidus A."/>
            <person name="Cheng J.-F."/>
            <person name="Bruce D."/>
            <person name="Goodwin L."/>
            <person name="Pitluck S."/>
            <person name="Davenport K."/>
            <person name="Detter J.C."/>
            <person name="Han C."/>
            <person name="Tapia R."/>
            <person name="Land M."/>
            <person name="Hauser L."/>
            <person name="Kyrpides N."/>
            <person name="Ovchinnikova G."/>
            <person name="Kerfeld C.A."/>
            <person name="Cannon G.C."/>
            <person name="Heinhorst S."/>
            <person name="Woyke T."/>
        </authorList>
    </citation>
    <scope>NUCLEOTIDE SEQUENCE [LARGE SCALE GENOMIC DNA]</scope>
    <source>
        <strain evidence="1">K12</strain>
    </source>
</reference>
<sequence length="322" mass="37578">MKPSIPNNPAVVARRMRLDENLKKCRDLVKQYTKDPKKINQRELDWDTIKKYMDAKQEMIDELQLEDVSTRDIVCRLLEVGCRYLRLEMEKGDGTGEKTFQQKIVEQTYENYLPSSLHDNEFYQEFMSQQVRLGNPTETAPQLVMWWLRELHVAELKSNPVEARLFALINACFFTGQIQYACRFADSFEKDEKGNPLNLQAVAARARHAKSKDQEFEIVRDELRKLGEMSVFKDPKWASKAQVARKISKIVLSRLHEIEIRRDYSILRVNEISKADLSAKKNGTTKTLEDYEIRLAGKFYKDKFSSLYKEYIATAFPAKPTS</sequence>
<dbReference type="HOGENOM" id="CLU_863148_0_0_4"/>
<accession>D5WYU1</accession>